<evidence type="ECO:0000313" key="3">
    <source>
        <dbReference type="EMBL" id="KAF7354803.1"/>
    </source>
</evidence>
<keyword evidence="4" id="KW-1185">Reference proteome</keyword>
<protein>
    <recommendedName>
        <fullName evidence="5">CxC5 like cysteine cluster associated with KDZ domain-containing protein</fullName>
    </recommendedName>
</protein>
<evidence type="ECO:0000259" key="2">
    <source>
        <dbReference type="Pfam" id="PF18721"/>
    </source>
</evidence>
<dbReference type="Proteomes" id="UP000623467">
    <property type="component" value="Unassembled WGS sequence"/>
</dbReference>
<evidence type="ECO:0000259" key="1">
    <source>
        <dbReference type="Pfam" id="PF18718"/>
    </source>
</evidence>
<gene>
    <name evidence="3" type="ORF">MSAN_01394500</name>
</gene>
<dbReference type="Pfam" id="PF18721">
    <property type="entry name" value="CxC6"/>
    <property type="match status" value="1"/>
</dbReference>
<proteinExistence type="predicted"/>
<dbReference type="Pfam" id="PF18718">
    <property type="entry name" value="CxC5"/>
    <property type="match status" value="1"/>
</dbReference>
<sequence length="675" mass="76310">MPASVKDLILILQLFFPRDLALQQGLYVLAVIISMYPLLRLHANQHREPRQPARTGWYKSIATLLTTAFSDESNNVEAWPSGLGGDRAAEYTENICRDLDKLYMLLGLAEGTTDVESTFDFRRAKPILATSRLNCVFCPPGDSNLVPTLRRRRWDKIQTVWLLDSSFHWVEASLLVAHCARCNADYYPDRITYTLHPGTRSRRERLEYSADFLRISKHGIWVHRQIALAQEKALHRFHSGWSNFADWRLFLEHFSRRLLVAHGKDSTFHCEAHPSSKLLAQEVRKVIGTNGGVLPSSMSHGCTECTHVKRYRSDLIQEGAVLGSNTGVASLTDPEAVGDQTDAANPEPLPANLPEFLPQLQAPPAGEPRGYIRLAVMDGKGIKHKANECKLPLYNYKNGRFCETHLDLREKCGIIPCGLPVRHPGALTCATQAHMEWHKQYENRFTRLTFSGVRRVIRRQQEVSEGSGPGIHGPTLQVQLQSLGDTPGEQVVHTFKAKSIYCLQTVQWACGVPIGWGKCYRSESAPHVLQILNNIWADYPHFRPSYIAYDNACDLLRHIVHQNSDDIWLATTKFIVDAWHYIGHKATDVLCRTRCNPAPMDGSQPDLVLTMQDANGKVHQTRAFNTETAEQFNSWLNGFESQLRQIENMEAKIRSKEMELTDEFWDRVGGLDGAA</sequence>
<dbReference type="EMBL" id="JACAZH010000011">
    <property type="protein sequence ID" value="KAF7354803.1"/>
    <property type="molecule type" value="Genomic_DNA"/>
</dbReference>
<dbReference type="AlphaFoldDB" id="A0A8H6Y7S5"/>
<dbReference type="OrthoDB" id="2527272at2759"/>
<dbReference type="InterPro" id="IPR041539">
    <property type="entry name" value="CxC5"/>
</dbReference>
<organism evidence="3 4">
    <name type="scientific">Mycena sanguinolenta</name>
    <dbReference type="NCBI Taxonomy" id="230812"/>
    <lineage>
        <taxon>Eukaryota</taxon>
        <taxon>Fungi</taxon>
        <taxon>Dikarya</taxon>
        <taxon>Basidiomycota</taxon>
        <taxon>Agaricomycotina</taxon>
        <taxon>Agaricomycetes</taxon>
        <taxon>Agaricomycetidae</taxon>
        <taxon>Agaricales</taxon>
        <taxon>Marasmiineae</taxon>
        <taxon>Mycenaceae</taxon>
        <taxon>Mycena</taxon>
    </lineage>
</organism>
<feature type="domain" description="CxC6 like cysteine cluster associated with KDZ" evidence="2">
    <location>
        <begin position="376"/>
        <end position="439"/>
    </location>
</feature>
<evidence type="ECO:0000313" key="4">
    <source>
        <dbReference type="Proteomes" id="UP000623467"/>
    </source>
</evidence>
<comment type="caution">
    <text evidence="3">The sequence shown here is derived from an EMBL/GenBank/DDBJ whole genome shotgun (WGS) entry which is preliminary data.</text>
</comment>
<reference evidence="3" key="1">
    <citation type="submission" date="2020-05" db="EMBL/GenBank/DDBJ databases">
        <title>Mycena genomes resolve the evolution of fungal bioluminescence.</title>
        <authorList>
            <person name="Tsai I.J."/>
        </authorList>
    </citation>
    <scope>NUCLEOTIDE SEQUENCE</scope>
    <source>
        <strain evidence="3">160909Yilan</strain>
    </source>
</reference>
<evidence type="ECO:0008006" key="5">
    <source>
        <dbReference type="Google" id="ProtNLM"/>
    </source>
</evidence>
<name>A0A8H6Y7S5_9AGAR</name>
<feature type="domain" description="CxC5 like cysteine cluster associated with KDZ" evidence="1">
    <location>
        <begin position="132"/>
        <end position="247"/>
    </location>
</feature>
<accession>A0A8H6Y7S5</accession>
<dbReference type="InterPro" id="IPR040898">
    <property type="entry name" value="CxC6"/>
</dbReference>